<protein>
    <submittedName>
        <fullName evidence="3">Uncharacterized protein</fullName>
    </submittedName>
</protein>
<keyword evidence="4" id="KW-1185">Reference proteome</keyword>
<name>A0A397I5Q4_9GLOM</name>
<proteinExistence type="predicted"/>
<dbReference type="EMBL" id="PQFF01000248">
    <property type="protein sequence ID" value="RHZ70472.1"/>
    <property type="molecule type" value="Genomic_DNA"/>
</dbReference>
<evidence type="ECO:0000313" key="3">
    <source>
        <dbReference type="EMBL" id="RHZ70472.1"/>
    </source>
</evidence>
<gene>
    <name evidence="3" type="ORF">Glove_271g59</name>
</gene>
<organism evidence="3 4">
    <name type="scientific">Diversispora epigaea</name>
    <dbReference type="NCBI Taxonomy" id="1348612"/>
    <lineage>
        <taxon>Eukaryota</taxon>
        <taxon>Fungi</taxon>
        <taxon>Fungi incertae sedis</taxon>
        <taxon>Mucoromycota</taxon>
        <taxon>Glomeromycotina</taxon>
        <taxon>Glomeromycetes</taxon>
        <taxon>Diversisporales</taxon>
        <taxon>Diversisporaceae</taxon>
        <taxon>Diversispora</taxon>
    </lineage>
</organism>
<dbReference type="AlphaFoldDB" id="A0A397I5Q4"/>
<feature type="region of interest" description="Disordered" evidence="2">
    <location>
        <begin position="31"/>
        <end position="78"/>
    </location>
</feature>
<evidence type="ECO:0000313" key="4">
    <source>
        <dbReference type="Proteomes" id="UP000266861"/>
    </source>
</evidence>
<evidence type="ECO:0000256" key="1">
    <source>
        <dbReference type="SAM" id="Coils"/>
    </source>
</evidence>
<accession>A0A397I5Q4</accession>
<keyword evidence="1" id="KW-0175">Coiled coil</keyword>
<evidence type="ECO:0000256" key="2">
    <source>
        <dbReference type="SAM" id="MobiDB-lite"/>
    </source>
</evidence>
<dbReference type="Proteomes" id="UP000266861">
    <property type="component" value="Unassembled WGS sequence"/>
</dbReference>
<dbReference type="OrthoDB" id="2427981at2759"/>
<comment type="caution">
    <text evidence="3">The sequence shown here is derived from an EMBL/GenBank/DDBJ whole genome shotgun (WGS) entry which is preliminary data.</text>
</comment>
<feature type="coiled-coil region" evidence="1">
    <location>
        <begin position="140"/>
        <end position="167"/>
    </location>
</feature>
<reference evidence="3 4" key="1">
    <citation type="submission" date="2018-08" db="EMBL/GenBank/DDBJ databases">
        <title>Genome and evolution of the arbuscular mycorrhizal fungus Diversispora epigaea (formerly Glomus versiforme) and its bacterial endosymbionts.</title>
        <authorList>
            <person name="Sun X."/>
            <person name="Fei Z."/>
            <person name="Harrison M."/>
        </authorList>
    </citation>
    <scope>NUCLEOTIDE SEQUENCE [LARGE SCALE GENOMIC DNA]</scope>
    <source>
        <strain evidence="3 4">IT104</strain>
    </source>
</reference>
<sequence length="289" mass="34418">MYRHALFHLTPKLLPNSSKRSFRFTPKLHEHQNDFQDQVKNEDQIEEKQAKEEQLKKEDQVENKDPIEKKQANEEGQVKKKLEERFEKVVKVEEKQAKEEKFEKEDQVKKNLEDQFKRCVETKNLDLFNLLRQMEMKTVMLKKKMEIQQIENENSILKNRMGSMELECLQLRGSVHVRGVVERWESKLAHINGKNRSRTAKWEAYLRENRPAFEDFVQIFELSNSNKETAISAMASQMAAIYSILSQKIHFSYSTANQIEWRRSELGNPWSDVIEYMCKGLKLPYYIIE</sequence>